<dbReference type="AlphaFoldDB" id="A0A0R1U5V4"/>
<keyword evidence="2" id="KW-0229">DNA integration</keyword>
<dbReference type="InterPro" id="IPR010998">
    <property type="entry name" value="Integrase_recombinase_N"/>
</dbReference>
<protein>
    <recommendedName>
        <fullName evidence="10">Site-specific integrase</fullName>
    </recommendedName>
</protein>
<dbReference type="InterPro" id="IPR013762">
    <property type="entry name" value="Integrase-like_cat_sf"/>
</dbReference>
<feature type="domain" description="Tyr recombinase" evidence="6">
    <location>
        <begin position="174"/>
        <end position="372"/>
    </location>
</feature>
<dbReference type="Pfam" id="PF00589">
    <property type="entry name" value="Phage_integrase"/>
    <property type="match status" value="1"/>
</dbReference>
<dbReference type="InterPro" id="IPR050808">
    <property type="entry name" value="Phage_Integrase"/>
</dbReference>
<dbReference type="PROSITE" id="PS51900">
    <property type="entry name" value="CB"/>
    <property type="match status" value="1"/>
</dbReference>
<dbReference type="PANTHER" id="PTHR30629:SF2">
    <property type="entry name" value="PROPHAGE INTEGRASE INTS-RELATED"/>
    <property type="match status" value="1"/>
</dbReference>
<sequence>MPKRTNTHIYKYATKTGKQFYGFKIYLGINPLTGKKVERTRGRFDSYAAADREYKAMAAAGIQTEYDDNMTVEDLYAKWFEVHKQSVKPITQYTIKSLWKNHIKPQIGNYRVNKATPQVMQDYANKLPEHLVNYKLTLSYVKAMFRYAVSKGFIDSSPMDHVDTPVSKIPNKHTGPKFYEHDQLTEFLQAAKKAGIWPEMFFTLVAMSGMRRGEALALRWDDLDTAAMTISVTKTVTTDENGKQTLGPTKNSVRRVIPLNAKLLPLLRRYRLQSVPGKYIFRTVAKDKPLTRQYIDWQLRNVYATLDPDSKLPRITTHGLRHTFASLVFESNPEVTPKDMQNLLGDETMRVVMEIYVHATKEGRDRTRQAVNSLNIL</sequence>
<comment type="caution">
    <text evidence="8">The sequence shown here is derived from an EMBL/GenBank/DDBJ whole genome shotgun (WGS) entry which is preliminary data.</text>
</comment>
<dbReference type="GO" id="GO:0006310">
    <property type="term" value="P:DNA recombination"/>
    <property type="evidence" value="ECO:0007669"/>
    <property type="project" value="UniProtKB-KW"/>
</dbReference>
<dbReference type="RefSeq" id="WP_056956073.1">
    <property type="nucleotide sequence ID" value="NZ_AZFJ01000003.1"/>
</dbReference>
<dbReference type="Pfam" id="PF14659">
    <property type="entry name" value="Phage_int_SAM_3"/>
    <property type="match status" value="1"/>
</dbReference>
<dbReference type="Gene3D" id="1.10.443.10">
    <property type="entry name" value="Intergrase catalytic core"/>
    <property type="match status" value="1"/>
</dbReference>
<dbReference type="EMBL" id="AZFJ01000003">
    <property type="protein sequence ID" value="KRL88592.1"/>
    <property type="molecule type" value="Genomic_DNA"/>
</dbReference>
<organism evidence="8 9">
    <name type="scientific">Lacticaseibacillus pantheris DSM 15945 = JCM 12539 = NBRC 106106</name>
    <dbReference type="NCBI Taxonomy" id="1423783"/>
    <lineage>
        <taxon>Bacteria</taxon>
        <taxon>Bacillati</taxon>
        <taxon>Bacillota</taxon>
        <taxon>Bacilli</taxon>
        <taxon>Lactobacillales</taxon>
        <taxon>Lactobacillaceae</taxon>
        <taxon>Lacticaseibacillus</taxon>
    </lineage>
</organism>
<dbReference type="CDD" id="cd01189">
    <property type="entry name" value="INT_ICEBs1_C_like"/>
    <property type="match status" value="1"/>
</dbReference>
<dbReference type="PATRIC" id="fig|1423783.4.peg.2411"/>
<dbReference type="Gene3D" id="1.10.150.130">
    <property type="match status" value="1"/>
</dbReference>
<evidence type="ECO:0000256" key="1">
    <source>
        <dbReference type="ARBA" id="ARBA00008857"/>
    </source>
</evidence>
<evidence type="ECO:0000256" key="2">
    <source>
        <dbReference type="ARBA" id="ARBA00022908"/>
    </source>
</evidence>
<keyword evidence="4" id="KW-0233">DNA recombination</keyword>
<evidence type="ECO:0000256" key="4">
    <source>
        <dbReference type="ARBA" id="ARBA00023172"/>
    </source>
</evidence>
<dbReference type="InterPro" id="IPR011010">
    <property type="entry name" value="DNA_brk_join_enz"/>
</dbReference>
<dbReference type="PANTHER" id="PTHR30629">
    <property type="entry name" value="PROPHAGE INTEGRASE"/>
    <property type="match status" value="1"/>
</dbReference>
<evidence type="ECO:0000259" key="7">
    <source>
        <dbReference type="PROSITE" id="PS51900"/>
    </source>
</evidence>
<dbReference type="SUPFAM" id="SSF56349">
    <property type="entry name" value="DNA breaking-rejoining enzymes"/>
    <property type="match status" value="1"/>
</dbReference>
<keyword evidence="9" id="KW-1185">Reference proteome</keyword>
<comment type="similarity">
    <text evidence="1">Belongs to the 'phage' integrase family.</text>
</comment>
<evidence type="ECO:0000259" key="6">
    <source>
        <dbReference type="PROSITE" id="PS51898"/>
    </source>
</evidence>
<evidence type="ECO:0000256" key="5">
    <source>
        <dbReference type="PROSITE-ProRule" id="PRU01248"/>
    </source>
</evidence>
<evidence type="ECO:0000313" key="8">
    <source>
        <dbReference type="EMBL" id="KRL88592.1"/>
    </source>
</evidence>
<dbReference type="InterPro" id="IPR002104">
    <property type="entry name" value="Integrase_catalytic"/>
</dbReference>
<proteinExistence type="inferred from homology"/>
<dbReference type="InterPro" id="IPR044068">
    <property type="entry name" value="CB"/>
</dbReference>
<feature type="domain" description="Core-binding (CB)" evidence="7">
    <location>
        <begin position="70"/>
        <end position="149"/>
    </location>
</feature>
<dbReference type="InterPro" id="IPR004107">
    <property type="entry name" value="Integrase_SAM-like_N"/>
</dbReference>
<evidence type="ECO:0000313" key="9">
    <source>
        <dbReference type="Proteomes" id="UP000051922"/>
    </source>
</evidence>
<name>A0A0R1U5V4_9LACO</name>
<dbReference type="STRING" id="1423783.FC50_GL002350"/>
<keyword evidence="3 5" id="KW-0238">DNA-binding</keyword>
<dbReference type="PROSITE" id="PS51898">
    <property type="entry name" value="TYR_RECOMBINASE"/>
    <property type="match status" value="1"/>
</dbReference>
<evidence type="ECO:0008006" key="10">
    <source>
        <dbReference type="Google" id="ProtNLM"/>
    </source>
</evidence>
<dbReference type="Proteomes" id="UP000051922">
    <property type="component" value="Unassembled WGS sequence"/>
</dbReference>
<reference evidence="8 9" key="1">
    <citation type="journal article" date="2015" name="Genome Announc.">
        <title>Expanding the biotechnology potential of lactobacilli through comparative genomics of 213 strains and associated genera.</title>
        <authorList>
            <person name="Sun Z."/>
            <person name="Harris H.M."/>
            <person name="McCann A."/>
            <person name="Guo C."/>
            <person name="Argimon S."/>
            <person name="Zhang W."/>
            <person name="Yang X."/>
            <person name="Jeffery I.B."/>
            <person name="Cooney J.C."/>
            <person name="Kagawa T.F."/>
            <person name="Liu W."/>
            <person name="Song Y."/>
            <person name="Salvetti E."/>
            <person name="Wrobel A."/>
            <person name="Rasinkangas P."/>
            <person name="Parkhill J."/>
            <person name="Rea M.C."/>
            <person name="O'Sullivan O."/>
            <person name="Ritari J."/>
            <person name="Douillard F.P."/>
            <person name="Paul Ross R."/>
            <person name="Yang R."/>
            <person name="Briner A.E."/>
            <person name="Felis G.E."/>
            <person name="de Vos W.M."/>
            <person name="Barrangou R."/>
            <person name="Klaenhammer T.R."/>
            <person name="Caufield P.W."/>
            <person name="Cui Y."/>
            <person name="Zhang H."/>
            <person name="O'Toole P.W."/>
        </authorList>
    </citation>
    <scope>NUCLEOTIDE SEQUENCE [LARGE SCALE GENOMIC DNA]</scope>
    <source>
        <strain evidence="8 9">DSM 15945</strain>
    </source>
</reference>
<evidence type="ECO:0000256" key="3">
    <source>
        <dbReference type="ARBA" id="ARBA00023125"/>
    </source>
</evidence>
<dbReference type="OrthoDB" id="9803188at2"/>
<accession>A0A0R1U5V4</accession>
<dbReference type="GO" id="GO:0015074">
    <property type="term" value="P:DNA integration"/>
    <property type="evidence" value="ECO:0007669"/>
    <property type="project" value="UniProtKB-KW"/>
</dbReference>
<dbReference type="GO" id="GO:0003677">
    <property type="term" value="F:DNA binding"/>
    <property type="evidence" value="ECO:0007669"/>
    <property type="project" value="UniProtKB-UniRule"/>
</dbReference>
<gene>
    <name evidence="8" type="ORF">FC50_GL002350</name>
</gene>